<feature type="signal peptide" evidence="3">
    <location>
        <begin position="1"/>
        <end position="24"/>
    </location>
</feature>
<proteinExistence type="inferred from homology"/>
<evidence type="ECO:0000259" key="4">
    <source>
        <dbReference type="Pfam" id="PF03816"/>
    </source>
</evidence>
<feature type="chain" id="PRO_5045302303" evidence="3">
    <location>
        <begin position="25"/>
        <end position="392"/>
    </location>
</feature>
<feature type="domain" description="Cell envelope-related transcriptional attenuator" evidence="4">
    <location>
        <begin position="62"/>
        <end position="211"/>
    </location>
</feature>
<organism evidence="5 6">
    <name type="scientific">Peptococcus simiae</name>
    <dbReference type="NCBI Taxonomy" id="1643805"/>
    <lineage>
        <taxon>Bacteria</taxon>
        <taxon>Bacillati</taxon>
        <taxon>Bacillota</taxon>
        <taxon>Clostridia</taxon>
        <taxon>Eubacteriales</taxon>
        <taxon>Peptococcaceae</taxon>
        <taxon>Peptococcus</taxon>
    </lineage>
</organism>
<dbReference type="NCBIfam" id="TIGR00350">
    <property type="entry name" value="lytR_cpsA_psr"/>
    <property type="match status" value="1"/>
</dbReference>
<gene>
    <name evidence="5" type="ORF">ACKQTC_01005</name>
</gene>
<comment type="caution">
    <text evidence="5">The sequence shown here is derived from an EMBL/GenBank/DDBJ whole genome shotgun (WGS) entry which is preliminary data.</text>
</comment>
<accession>A0ABW9GW87</accession>
<evidence type="ECO:0000313" key="5">
    <source>
        <dbReference type="EMBL" id="MFM9412956.1"/>
    </source>
</evidence>
<reference evidence="5 6" key="1">
    <citation type="journal article" date="2016" name="Int. J. Syst. Evol. Microbiol.">
        <title>Peptococcus simiae sp. nov., isolated from rhesus macaque faeces and emended description of the genus Peptococcus.</title>
        <authorList>
            <person name="Shkoporov A.N."/>
            <person name="Efimov B.A."/>
            <person name="Kondova I."/>
            <person name="Ouwerling B."/>
            <person name="Chaplin A.V."/>
            <person name="Shcherbakova V.A."/>
            <person name="Langermans J.A.M."/>
        </authorList>
    </citation>
    <scope>NUCLEOTIDE SEQUENCE [LARGE SCALE GENOMIC DNA]</scope>
    <source>
        <strain evidence="5 6">M108</strain>
    </source>
</reference>
<name>A0ABW9GW87_9FIRM</name>
<evidence type="ECO:0000256" key="3">
    <source>
        <dbReference type="SAM" id="SignalP"/>
    </source>
</evidence>
<evidence type="ECO:0000313" key="6">
    <source>
        <dbReference type="Proteomes" id="UP001631949"/>
    </source>
</evidence>
<dbReference type="Gene3D" id="3.40.630.190">
    <property type="entry name" value="LCP protein"/>
    <property type="match status" value="1"/>
</dbReference>
<comment type="similarity">
    <text evidence="1">Belongs to the LytR/CpsA/Psr (LCP) family.</text>
</comment>
<dbReference type="Proteomes" id="UP001631949">
    <property type="component" value="Unassembled WGS sequence"/>
</dbReference>
<sequence>MKTLKSILVALLCVLAVFAGLAIAAYTFLPKAPSEAPVEEDPLSSDESYNILLCGTDGTLENADVMVLVTFDAAKGQVKLLSLPRDTMSRTDRGIPKLNAAYSHHHLADIEQTKKEITMLTGLAIDRYVVTTFEGFEAAIDALGGVPMKVPNDLYYLDPYQDLEINIKAGDQVLNGKKALGFVRYRAGYAGGDLSRIQAQQIFFKALAKTLINPSTLPKLPALANVVSKDMDTDMSLSEMLWFGKQLRHIDLTGDQLKMFMLPGSPDYIDEISYYIPSREGIINMLNKEYPKGTPWTGDELSLVDYAYQTPVSYGYGSDQTQGPPELNVPSSAPADEGAYTEPATVPQAYAGTGYAAPAATHAQGQASAWSSPAPDQTAAAPAPAEGEAFSG</sequence>
<evidence type="ECO:0000256" key="2">
    <source>
        <dbReference type="SAM" id="MobiDB-lite"/>
    </source>
</evidence>
<dbReference type="PANTHER" id="PTHR33392:SF6">
    <property type="entry name" value="POLYISOPRENYL-TEICHOIC ACID--PEPTIDOGLYCAN TEICHOIC ACID TRANSFERASE TAGU"/>
    <property type="match status" value="1"/>
</dbReference>
<dbReference type="RefSeq" id="WP_408976574.1">
    <property type="nucleotide sequence ID" value="NZ_JBJUVG010000001.1"/>
</dbReference>
<dbReference type="PANTHER" id="PTHR33392">
    <property type="entry name" value="POLYISOPRENYL-TEICHOIC ACID--PEPTIDOGLYCAN TEICHOIC ACID TRANSFERASE TAGU"/>
    <property type="match status" value="1"/>
</dbReference>
<keyword evidence="6" id="KW-1185">Reference proteome</keyword>
<dbReference type="Pfam" id="PF03816">
    <property type="entry name" value="LytR_cpsA_psr"/>
    <property type="match status" value="1"/>
</dbReference>
<keyword evidence="3" id="KW-0732">Signal</keyword>
<dbReference type="InterPro" id="IPR050922">
    <property type="entry name" value="LytR/CpsA/Psr_CW_biosynth"/>
</dbReference>
<dbReference type="EMBL" id="JBJUVG010000001">
    <property type="protein sequence ID" value="MFM9412956.1"/>
    <property type="molecule type" value="Genomic_DNA"/>
</dbReference>
<feature type="compositionally biased region" description="Low complexity" evidence="2">
    <location>
        <begin position="361"/>
        <end position="385"/>
    </location>
</feature>
<protein>
    <submittedName>
        <fullName evidence="5">LCP family protein</fullName>
    </submittedName>
</protein>
<feature type="region of interest" description="Disordered" evidence="2">
    <location>
        <begin position="315"/>
        <end position="346"/>
    </location>
</feature>
<evidence type="ECO:0000256" key="1">
    <source>
        <dbReference type="ARBA" id="ARBA00006068"/>
    </source>
</evidence>
<dbReference type="InterPro" id="IPR004474">
    <property type="entry name" value="LytR_CpsA_psr"/>
</dbReference>
<feature type="region of interest" description="Disordered" evidence="2">
    <location>
        <begin position="361"/>
        <end position="392"/>
    </location>
</feature>